<dbReference type="CDD" id="cd00729">
    <property type="entry name" value="rubredoxin_SM"/>
    <property type="match status" value="1"/>
</dbReference>
<organism evidence="6 7">
    <name type="scientific">Caldanaerobacter subterraneus subsp. pacificus DSM 12653</name>
    <dbReference type="NCBI Taxonomy" id="391606"/>
    <lineage>
        <taxon>Bacteria</taxon>
        <taxon>Bacillati</taxon>
        <taxon>Bacillota</taxon>
        <taxon>Clostridia</taxon>
        <taxon>Thermoanaerobacterales</taxon>
        <taxon>Thermoanaerobacteraceae</taxon>
        <taxon>Caldanaerobacter</taxon>
    </lineage>
</organism>
<name>A0A0F5PP22_9THEO</name>
<dbReference type="InterPro" id="IPR012347">
    <property type="entry name" value="Ferritin-like"/>
</dbReference>
<reference evidence="6 7" key="1">
    <citation type="submission" date="2008-07" db="EMBL/GenBank/DDBJ databases">
        <authorList>
            <person name="Gonzalez J."/>
            <person name="Sokolova T."/>
            <person name="Ferriera S."/>
            <person name="Johnson J."/>
            <person name="Kravitz S."/>
            <person name="Beeson K."/>
            <person name="Sutton G."/>
            <person name="Rogers Y.-H."/>
            <person name="Friedman R."/>
            <person name="Frazier M."/>
            <person name="Venter J.C."/>
        </authorList>
    </citation>
    <scope>NUCLEOTIDE SEQUENCE [LARGE SCALE GENOMIC DNA]</scope>
    <source>
        <strain evidence="6 7">DSM 12653</strain>
    </source>
</reference>
<protein>
    <submittedName>
        <fullName evidence="6">Rubrerythrin</fullName>
    </submittedName>
</protein>
<dbReference type="InterPro" id="IPR009078">
    <property type="entry name" value="Ferritin-like_SF"/>
</dbReference>
<dbReference type="CDD" id="cd01041">
    <property type="entry name" value="Rubrerythrin"/>
    <property type="match status" value="1"/>
</dbReference>
<feature type="domain" description="Rubredoxin-like" evidence="4">
    <location>
        <begin position="145"/>
        <end position="178"/>
    </location>
</feature>
<dbReference type="Proteomes" id="UP000010146">
    <property type="component" value="Unassembled WGS sequence"/>
</dbReference>
<dbReference type="Pfam" id="PF21349">
    <property type="entry name" value="RUBY_RBDX"/>
    <property type="match status" value="1"/>
</dbReference>
<dbReference type="InterPro" id="IPR003251">
    <property type="entry name" value="Rr_diiron-bd_dom"/>
</dbReference>
<evidence type="ECO:0000259" key="5">
    <source>
        <dbReference type="PROSITE" id="PS50905"/>
    </source>
</evidence>
<sequence>MINFFLQGGIFMREMTKKNLLDAYAGESQAHMRYQIFADVAEKEGKPNIAKLFRAISYAELVHATNHYKTLGEVGDTVKNLEKAIEGETFEVEEMYPAYNAVAELQQESGAKKSIHYAIEAEKIHAKLYAEAKEAALKGEDLKISKVYICPVCGYTSVDVLPEKCPICGVPKEKFVAF</sequence>
<evidence type="ECO:0000313" key="6">
    <source>
        <dbReference type="EMBL" id="KKC30417.1"/>
    </source>
</evidence>
<evidence type="ECO:0000313" key="7">
    <source>
        <dbReference type="Proteomes" id="UP000010146"/>
    </source>
</evidence>
<dbReference type="InterPro" id="IPR009040">
    <property type="entry name" value="Ferritin-like_diiron"/>
</dbReference>
<gene>
    <name evidence="6" type="ORF">CDSM653_00510</name>
</gene>
<dbReference type="Pfam" id="PF02915">
    <property type="entry name" value="Rubrerythrin"/>
    <property type="match status" value="1"/>
</dbReference>
<dbReference type="GO" id="GO:0016491">
    <property type="term" value="F:oxidoreductase activity"/>
    <property type="evidence" value="ECO:0007669"/>
    <property type="project" value="InterPro"/>
</dbReference>
<evidence type="ECO:0000259" key="4">
    <source>
        <dbReference type="PROSITE" id="PS50903"/>
    </source>
</evidence>
<feature type="domain" description="Ferritin-like diiron" evidence="5">
    <location>
        <begin position="10"/>
        <end position="140"/>
    </location>
</feature>
<keyword evidence="3" id="KW-0249">Electron transport</keyword>
<reference evidence="6 7" key="2">
    <citation type="journal article" date="2015" name="BMC Genomics">
        <title>Analysis of three genomes within the thermophilic bacterial species Caldanaerobacter subterraneus with a focus on carbon monoxide dehydrogenase evolution and hydrolase diversity.</title>
        <authorList>
            <person name="Sant'Anna F.H."/>
            <person name="Lebedinsky A.V."/>
            <person name="Sokolova T.G."/>
            <person name="Robb F.T."/>
            <person name="Gonzalez J.M."/>
        </authorList>
    </citation>
    <scope>NUCLEOTIDE SEQUENCE [LARGE SCALE GENOMIC DNA]</scope>
    <source>
        <strain evidence="6 7">DSM 12653</strain>
    </source>
</reference>
<dbReference type="PANTHER" id="PTHR33746">
    <property type="entry name" value="RUBRERYTHRIN"/>
    <property type="match status" value="1"/>
</dbReference>
<dbReference type="SUPFAM" id="SSF57802">
    <property type="entry name" value="Rubredoxin-like"/>
    <property type="match status" value="1"/>
</dbReference>
<proteinExistence type="predicted"/>
<dbReference type="SUPFAM" id="SSF47240">
    <property type="entry name" value="Ferritin-like"/>
    <property type="match status" value="1"/>
</dbReference>
<accession>A0A0F5PP22</accession>
<dbReference type="InterPro" id="IPR024934">
    <property type="entry name" value="Rubredoxin-like_dom"/>
</dbReference>
<dbReference type="InterPro" id="IPR052753">
    <property type="entry name" value="Rbr2/Nigerythrin"/>
</dbReference>
<dbReference type="AlphaFoldDB" id="A0A0F5PP22"/>
<comment type="caution">
    <text evidence="6">The sequence shown here is derived from an EMBL/GenBank/DDBJ whole genome shotgun (WGS) entry which is preliminary data.</text>
</comment>
<dbReference type="InterPro" id="IPR048574">
    <property type="entry name" value="RUBY_RBDX"/>
</dbReference>
<dbReference type="PROSITE" id="PS50905">
    <property type="entry name" value="FERRITIN_LIKE"/>
    <property type="match status" value="1"/>
</dbReference>
<comment type="cofactor">
    <cofactor evidence="1">
        <name>Fe(3+)</name>
        <dbReference type="ChEBI" id="CHEBI:29034"/>
    </cofactor>
</comment>
<dbReference type="GO" id="GO:0005506">
    <property type="term" value="F:iron ion binding"/>
    <property type="evidence" value="ECO:0007669"/>
    <property type="project" value="InterPro"/>
</dbReference>
<dbReference type="Gene3D" id="1.20.1260.10">
    <property type="match status" value="1"/>
</dbReference>
<evidence type="ECO:0000256" key="2">
    <source>
        <dbReference type="ARBA" id="ARBA00022448"/>
    </source>
</evidence>
<evidence type="ECO:0000256" key="3">
    <source>
        <dbReference type="ARBA" id="ARBA00022982"/>
    </source>
</evidence>
<dbReference type="PANTHER" id="PTHR33746:SF4">
    <property type="entry name" value="RUBRERYTHRIN"/>
    <property type="match status" value="1"/>
</dbReference>
<dbReference type="Gene3D" id="2.20.28.10">
    <property type="match status" value="1"/>
</dbReference>
<dbReference type="PROSITE" id="PS50903">
    <property type="entry name" value="RUBREDOXIN_LIKE"/>
    <property type="match status" value="1"/>
</dbReference>
<keyword evidence="2" id="KW-0813">Transport</keyword>
<evidence type="ECO:0000256" key="1">
    <source>
        <dbReference type="ARBA" id="ARBA00001965"/>
    </source>
</evidence>
<reference evidence="7" key="3">
    <citation type="submission" date="2015-02" db="EMBL/GenBank/DDBJ databases">
        <title>Genome analysis of three genomes within the thermophilic hydrogenogenic bacterial species Caldanaerobacter subterraneus.</title>
        <authorList>
            <person name="Sant'Anna F.H."/>
            <person name="Lebedinsky A."/>
            <person name="Sokolova T."/>
            <person name="Robb F.T."/>
            <person name="Gonzalez J.M."/>
        </authorList>
    </citation>
    <scope>NUCLEOTIDE SEQUENCE [LARGE SCALE GENOMIC DNA]</scope>
    <source>
        <strain evidence="7">DSM 12653</strain>
    </source>
</reference>
<dbReference type="EMBL" id="ABXP02000034">
    <property type="protein sequence ID" value="KKC30417.1"/>
    <property type="molecule type" value="Genomic_DNA"/>
</dbReference>